<evidence type="ECO:0000313" key="2">
    <source>
        <dbReference type="Proteomes" id="UP001163828"/>
    </source>
</evidence>
<accession>A0ABQ8PXT7</accession>
<dbReference type="EMBL" id="MU791190">
    <property type="protein sequence ID" value="KAJ3991084.1"/>
    <property type="molecule type" value="Genomic_DNA"/>
</dbReference>
<name>A0ABQ8PXT7_9AGAR</name>
<proteinExistence type="predicted"/>
<organism evidence="1 2">
    <name type="scientific">Lentinula boryana</name>
    <dbReference type="NCBI Taxonomy" id="40481"/>
    <lineage>
        <taxon>Eukaryota</taxon>
        <taxon>Fungi</taxon>
        <taxon>Dikarya</taxon>
        <taxon>Basidiomycota</taxon>
        <taxon>Agaricomycotina</taxon>
        <taxon>Agaricomycetes</taxon>
        <taxon>Agaricomycetidae</taxon>
        <taxon>Agaricales</taxon>
        <taxon>Marasmiineae</taxon>
        <taxon>Omphalotaceae</taxon>
        <taxon>Lentinula</taxon>
    </lineage>
</organism>
<protein>
    <submittedName>
        <fullName evidence="1">Uncharacterized protein</fullName>
    </submittedName>
</protein>
<dbReference type="Proteomes" id="UP001163828">
    <property type="component" value="Unassembled WGS sequence"/>
</dbReference>
<sequence>LSLEDPHLAWRSRTVRALVVPFLCSPMILGLPFLAHNNLVTDYSARTVIDKSCNFDLLNPVVPKPVAPVIPPAKRRQMLFKAQQDLLKLKKAIFAQAASLARNHVKFRRFTVPEFPLHCFDVVAAIRGRVEALENISRLEKLSDAFKSEFADVFTPIAHTSSLPDDFTCSI</sequence>
<feature type="non-terminal residue" evidence="1">
    <location>
        <position position="171"/>
    </location>
</feature>
<reference evidence="1" key="1">
    <citation type="submission" date="2022-08" db="EMBL/GenBank/DDBJ databases">
        <authorList>
            <consortium name="DOE Joint Genome Institute"/>
            <person name="Min B."/>
            <person name="Riley R."/>
            <person name="Sierra-Patev S."/>
            <person name="Naranjo-Ortiz M."/>
            <person name="Looney B."/>
            <person name="Konkel Z."/>
            <person name="Slot J.C."/>
            <person name="Sakamoto Y."/>
            <person name="Steenwyk J.L."/>
            <person name="Rokas A."/>
            <person name="Carro J."/>
            <person name="Camarero S."/>
            <person name="Ferreira P."/>
            <person name="Molpeceres G."/>
            <person name="Ruiz-Duenas F.J."/>
            <person name="Serrano A."/>
            <person name="Henrissat B."/>
            <person name="Drula E."/>
            <person name="Hughes K.W."/>
            <person name="Mata J.L."/>
            <person name="Ishikawa N.K."/>
            <person name="Vargas-Isla R."/>
            <person name="Ushijima S."/>
            <person name="Smith C.A."/>
            <person name="Ahrendt S."/>
            <person name="Andreopoulos W."/>
            <person name="He G."/>
            <person name="Labutti K."/>
            <person name="Lipzen A."/>
            <person name="Ng V."/>
            <person name="Sandor L."/>
            <person name="Barry K."/>
            <person name="Martinez A.T."/>
            <person name="Xiao Y."/>
            <person name="Gibbons J.G."/>
            <person name="Terashima K."/>
            <person name="Hibbett D.S."/>
            <person name="Grigoriev I.V."/>
        </authorList>
    </citation>
    <scope>NUCLEOTIDE SEQUENCE</scope>
    <source>
        <strain evidence="1">TFB10827</strain>
    </source>
</reference>
<evidence type="ECO:0000313" key="1">
    <source>
        <dbReference type="EMBL" id="KAJ3991084.1"/>
    </source>
</evidence>
<keyword evidence="2" id="KW-1185">Reference proteome</keyword>
<feature type="non-terminal residue" evidence="1">
    <location>
        <position position="1"/>
    </location>
</feature>
<comment type="caution">
    <text evidence="1">The sequence shown here is derived from an EMBL/GenBank/DDBJ whole genome shotgun (WGS) entry which is preliminary data.</text>
</comment>
<gene>
    <name evidence="1" type="ORF">F5050DRAFT_1538697</name>
</gene>